<dbReference type="InterPro" id="IPR005107">
    <property type="entry name" value="CO_DH_flav_C"/>
</dbReference>
<dbReference type="SUPFAM" id="SSF55447">
    <property type="entry name" value="CO dehydrogenase flavoprotein C-terminal domain-like"/>
    <property type="match status" value="1"/>
</dbReference>
<dbReference type="Gene3D" id="3.30.465.10">
    <property type="match status" value="2"/>
</dbReference>
<evidence type="ECO:0000256" key="1">
    <source>
        <dbReference type="ARBA" id="ARBA00022630"/>
    </source>
</evidence>
<dbReference type="PROSITE" id="PS51387">
    <property type="entry name" value="FAD_PCMH"/>
    <property type="match status" value="1"/>
</dbReference>
<dbReference type="EMBL" id="FNVN01000001">
    <property type="protein sequence ID" value="SEF69927.1"/>
    <property type="molecule type" value="Genomic_DNA"/>
</dbReference>
<dbReference type="InterPro" id="IPR051312">
    <property type="entry name" value="Diverse_Substr_Oxidored"/>
</dbReference>
<dbReference type="InterPro" id="IPR002346">
    <property type="entry name" value="Mopterin_DH_FAD-bd"/>
</dbReference>
<dbReference type="Proteomes" id="UP000236740">
    <property type="component" value="Unassembled WGS sequence"/>
</dbReference>
<reference evidence="6 7" key="1">
    <citation type="submission" date="2016-10" db="EMBL/GenBank/DDBJ databases">
        <authorList>
            <person name="de Groot N.N."/>
        </authorList>
    </citation>
    <scope>NUCLEOTIDE SEQUENCE [LARGE SCALE GENOMIC DNA]</scope>
    <source>
        <strain evidence="6 7">CGMCC 1.10331</strain>
    </source>
</reference>
<dbReference type="PANTHER" id="PTHR42659:SF2">
    <property type="entry name" value="XANTHINE DEHYDROGENASE SUBUNIT C-RELATED"/>
    <property type="match status" value="1"/>
</dbReference>
<dbReference type="InterPro" id="IPR036318">
    <property type="entry name" value="FAD-bd_PCMH-like_sf"/>
</dbReference>
<dbReference type="OrthoDB" id="19205at2157"/>
<proteinExistence type="predicted"/>
<name>A0A1H5U6I8_9EURY</name>
<dbReference type="InterPro" id="IPR016167">
    <property type="entry name" value="FAD-bd_PCMH_sub1"/>
</dbReference>
<dbReference type="InterPro" id="IPR036683">
    <property type="entry name" value="CO_DH_flav_C_dom_sf"/>
</dbReference>
<feature type="domain" description="FAD-binding PCMH-type" evidence="4">
    <location>
        <begin position="3"/>
        <end position="226"/>
    </location>
</feature>
<dbReference type="KEGG" id="hlm:DV707_05365"/>
<dbReference type="GO" id="GO:0016491">
    <property type="term" value="F:oxidoreductase activity"/>
    <property type="evidence" value="ECO:0007669"/>
    <property type="project" value="UniProtKB-KW"/>
</dbReference>
<dbReference type="GO" id="GO:0071949">
    <property type="term" value="F:FAD binding"/>
    <property type="evidence" value="ECO:0007669"/>
    <property type="project" value="InterPro"/>
</dbReference>
<dbReference type="SMART" id="SM01092">
    <property type="entry name" value="CO_deh_flav_C"/>
    <property type="match status" value="1"/>
</dbReference>
<organism evidence="6 7">
    <name type="scientific">Halobellus limi</name>
    <dbReference type="NCBI Taxonomy" id="699433"/>
    <lineage>
        <taxon>Archaea</taxon>
        <taxon>Methanobacteriati</taxon>
        <taxon>Methanobacteriota</taxon>
        <taxon>Stenosarchaea group</taxon>
        <taxon>Halobacteria</taxon>
        <taxon>Halobacteriales</taxon>
        <taxon>Haloferacaceae</taxon>
        <taxon>Halobellus</taxon>
    </lineage>
</organism>
<dbReference type="AlphaFoldDB" id="A0A1H5U6I8"/>
<dbReference type="Pfam" id="PF00941">
    <property type="entry name" value="FAD_binding_5"/>
    <property type="match status" value="1"/>
</dbReference>
<evidence type="ECO:0000313" key="7">
    <source>
        <dbReference type="Proteomes" id="UP000236740"/>
    </source>
</evidence>
<keyword evidence="7" id="KW-1185">Reference proteome</keyword>
<evidence type="ECO:0000313" key="8">
    <source>
        <dbReference type="Proteomes" id="UP000296733"/>
    </source>
</evidence>
<evidence type="ECO:0000313" key="6">
    <source>
        <dbReference type="EMBL" id="SEF69927.1"/>
    </source>
</evidence>
<dbReference type="Pfam" id="PF03450">
    <property type="entry name" value="CO_deh_flav_C"/>
    <property type="match status" value="1"/>
</dbReference>
<dbReference type="SUPFAM" id="SSF56176">
    <property type="entry name" value="FAD-binding/transporter-associated domain-like"/>
    <property type="match status" value="1"/>
</dbReference>
<dbReference type="Proteomes" id="UP000296733">
    <property type="component" value="Chromosome"/>
</dbReference>
<dbReference type="PANTHER" id="PTHR42659">
    <property type="entry name" value="XANTHINE DEHYDROGENASE SUBUNIT C-RELATED"/>
    <property type="match status" value="1"/>
</dbReference>
<dbReference type="Gene3D" id="3.30.43.10">
    <property type="entry name" value="Uridine Diphospho-n-acetylenolpyruvylglucosamine Reductase, domain 2"/>
    <property type="match status" value="1"/>
</dbReference>
<sequence>MQQDMIPPLEHIDATSVDHAVRLLDEHGSDAATIAGNTDEINWLKNRERSPEVLVDLKPIEELKEITETSGGGLRIGALATLSDVESHDAVTDGFSVLAEAMGEIATPQIRNQGTIGGNLTQDSRCWYYRGGFDCYRAGGNTCYAITGESSDHAVTDYSRCITAHPSDGAVALIALGAEVVVSGPRGERREPLSEFFVGPEDNITVMHDLAHDEILTHIEVPSEWRGADFYFEKVRGRDSWDFAIGNIAAAVKKSGGSVSDVRLVANGFAPTPKRLRTAERSIQGSRLSESNIDAAAENVLPNAAPQPDNEYKLNLADNLVRRALNSVA</sequence>
<keyword evidence="2" id="KW-0274">FAD</keyword>
<accession>A0A1H5U6I8</accession>
<keyword evidence="3" id="KW-0560">Oxidoreductase</keyword>
<evidence type="ECO:0000256" key="3">
    <source>
        <dbReference type="ARBA" id="ARBA00023002"/>
    </source>
</evidence>
<dbReference type="RefSeq" id="WP_103990252.1">
    <property type="nucleotide sequence ID" value="NZ_CP031311.1"/>
</dbReference>
<dbReference type="InterPro" id="IPR016166">
    <property type="entry name" value="FAD-bd_PCMH"/>
</dbReference>
<gene>
    <name evidence="5" type="ORF">DV707_05365</name>
    <name evidence="6" type="ORF">SAMN04488133_0478</name>
</gene>
<keyword evidence="1" id="KW-0285">Flavoprotein</keyword>
<dbReference type="InterPro" id="IPR016169">
    <property type="entry name" value="FAD-bd_PCMH_sub2"/>
</dbReference>
<protein>
    <submittedName>
        <fullName evidence="6">Xanthine dehydrogenase YagS FAD-binding subunit</fullName>
    </submittedName>
    <submittedName>
        <fullName evidence="5">Xanthine dehydrogenase family protein subunit M</fullName>
    </submittedName>
</protein>
<reference evidence="5 8" key="2">
    <citation type="journal article" date="2019" name="Nat. Commun.">
        <title>A new type of DNA phosphorothioation-based antiviral system in archaea.</title>
        <authorList>
            <person name="Xiong L."/>
            <person name="Liu S."/>
            <person name="Chen S."/>
            <person name="Xiao Y."/>
            <person name="Zhu B."/>
            <person name="Gao Y."/>
            <person name="Zhang Y."/>
            <person name="Chen B."/>
            <person name="Luo J."/>
            <person name="Deng Z."/>
            <person name="Chen X."/>
            <person name="Wang L."/>
            <person name="Chen S."/>
        </authorList>
    </citation>
    <scope>NUCLEOTIDE SEQUENCE [LARGE SCALE GENOMIC DNA]</scope>
    <source>
        <strain evidence="5 8">CGMCC 1.10331</strain>
    </source>
</reference>
<evidence type="ECO:0000256" key="2">
    <source>
        <dbReference type="ARBA" id="ARBA00022827"/>
    </source>
</evidence>
<evidence type="ECO:0000313" key="5">
    <source>
        <dbReference type="EMBL" id="QCC47145.1"/>
    </source>
</evidence>
<dbReference type="Gene3D" id="3.30.390.50">
    <property type="entry name" value="CO dehydrogenase flavoprotein, C-terminal domain"/>
    <property type="match status" value="1"/>
</dbReference>
<evidence type="ECO:0000259" key="4">
    <source>
        <dbReference type="PROSITE" id="PS51387"/>
    </source>
</evidence>
<dbReference type="GeneID" id="39857494"/>
<dbReference type="EMBL" id="CP031311">
    <property type="protein sequence ID" value="QCC47145.1"/>
    <property type="molecule type" value="Genomic_DNA"/>
</dbReference>